<dbReference type="RefSeq" id="WP_185675407.1">
    <property type="nucleotide sequence ID" value="NZ_JACHVB010000021.1"/>
</dbReference>
<accession>A0A842HD52</accession>
<dbReference type="InterPro" id="IPR011010">
    <property type="entry name" value="DNA_brk_join_enz"/>
</dbReference>
<dbReference type="GO" id="GO:0003677">
    <property type="term" value="F:DNA binding"/>
    <property type="evidence" value="ECO:0007669"/>
    <property type="project" value="UniProtKB-UniRule"/>
</dbReference>
<keyword evidence="10" id="KW-1185">Reference proteome</keyword>
<evidence type="ECO:0000256" key="3">
    <source>
        <dbReference type="ARBA" id="ARBA00023125"/>
    </source>
</evidence>
<dbReference type="InterPro" id="IPR050090">
    <property type="entry name" value="Tyrosine_recombinase_XerCD"/>
</dbReference>
<evidence type="ECO:0000313" key="9">
    <source>
        <dbReference type="EMBL" id="MBC2594423.1"/>
    </source>
</evidence>
<feature type="domain" description="Tyr recombinase" evidence="7">
    <location>
        <begin position="180"/>
        <end position="372"/>
    </location>
</feature>
<dbReference type="PANTHER" id="PTHR30349:SF41">
    <property type="entry name" value="INTEGRASE_RECOMBINASE PROTEIN MJ0367-RELATED"/>
    <property type="match status" value="1"/>
</dbReference>
<protein>
    <submittedName>
        <fullName evidence="9">Tyrosine-type recombinase/integrase</fullName>
    </submittedName>
</protein>
<proteinExistence type="inferred from homology"/>
<dbReference type="InterPro" id="IPR004107">
    <property type="entry name" value="Integrase_SAM-like_N"/>
</dbReference>
<dbReference type="PROSITE" id="PS51898">
    <property type="entry name" value="TYR_RECOMBINASE"/>
    <property type="match status" value="1"/>
</dbReference>
<dbReference type="Gene3D" id="1.10.150.130">
    <property type="match status" value="1"/>
</dbReference>
<dbReference type="PROSITE" id="PS51900">
    <property type="entry name" value="CB"/>
    <property type="match status" value="1"/>
</dbReference>
<dbReference type="InterPro" id="IPR002104">
    <property type="entry name" value="Integrase_catalytic"/>
</dbReference>
<dbReference type="Pfam" id="PF02899">
    <property type="entry name" value="Phage_int_SAM_1"/>
    <property type="match status" value="1"/>
</dbReference>
<dbReference type="Gene3D" id="1.10.443.10">
    <property type="entry name" value="Intergrase catalytic core"/>
    <property type="match status" value="1"/>
</dbReference>
<dbReference type="GO" id="GO:0006310">
    <property type="term" value="P:DNA recombination"/>
    <property type="evidence" value="ECO:0007669"/>
    <property type="project" value="UniProtKB-KW"/>
</dbReference>
<evidence type="ECO:0000256" key="4">
    <source>
        <dbReference type="ARBA" id="ARBA00023172"/>
    </source>
</evidence>
<evidence type="ECO:0000256" key="5">
    <source>
        <dbReference type="PROSITE-ProRule" id="PRU01248"/>
    </source>
</evidence>
<name>A0A842HD52_9BACT</name>
<gene>
    <name evidence="9" type="ORF">H5P28_09155</name>
</gene>
<evidence type="ECO:0000256" key="6">
    <source>
        <dbReference type="SAM" id="MobiDB-lite"/>
    </source>
</evidence>
<dbReference type="Proteomes" id="UP000546464">
    <property type="component" value="Unassembled WGS sequence"/>
</dbReference>
<dbReference type="EMBL" id="JACHVB010000021">
    <property type="protein sequence ID" value="MBC2594423.1"/>
    <property type="molecule type" value="Genomic_DNA"/>
</dbReference>
<reference evidence="9 10" key="1">
    <citation type="submission" date="2020-07" db="EMBL/GenBank/DDBJ databases">
        <authorList>
            <person name="Feng X."/>
        </authorList>
    </citation>
    <scope>NUCLEOTIDE SEQUENCE [LARGE SCALE GENOMIC DNA]</scope>
    <source>
        <strain evidence="9 10">JCM31066</strain>
    </source>
</reference>
<comment type="caution">
    <text evidence="9">The sequence shown here is derived from an EMBL/GenBank/DDBJ whole genome shotgun (WGS) entry which is preliminary data.</text>
</comment>
<evidence type="ECO:0000313" key="10">
    <source>
        <dbReference type="Proteomes" id="UP000546464"/>
    </source>
</evidence>
<dbReference type="Pfam" id="PF00589">
    <property type="entry name" value="Phage_integrase"/>
    <property type="match status" value="1"/>
</dbReference>
<comment type="similarity">
    <text evidence="1">Belongs to the 'phage' integrase family.</text>
</comment>
<keyword evidence="3 5" id="KW-0238">DNA-binding</keyword>
<feature type="region of interest" description="Disordered" evidence="6">
    <location>
        <begin position="302"/>
        <end position="321"/>
    </location>
</feature>
<organism evidence="9 10">
    <name type="scientific">Ruficoccus amylovorans</name>
    <dbReference type="NCBI Taxonomy" id="1804625"/>
    <lineage>
        <taxon>Bacteria</taxon>
        <taxon>Pseudomonadati</taxon>
        <taxon>Verrucomicrobiota</taxon>
        <taxon>Opitutia</taxon>
        <taxon>Puniceicoccales</taxon>
        <taxon>Cerasicoccaceae</taxon>
        <taxon>Ruficoccus</taxon>
    </lineage>
</organism>
<dbReference type="InterPro" id="IPR044068">
    <property type="entry name" value="CB"/>
</dbReference>
<dbReference type="InterPro" id="IPR013762">
    <property type="entry name" value="Integrase-like_cat_sf"/>
</dbReference>
<evidence type="ECO:0000259" key="7">
    <source>
        <dbReference type="PROSITE" id="PS51898"/>
    </source>
</evidence>
<evidence type="ECO:0000256" key="1">
    <source>
        <dbReference type="ARBA" id="ARBA00008857"/>
    </source>
</evidence>
<dbReference type="InterPro" id="IPR010998">
    <property type="entry name" value="Integrase_recombinase_N"/>
</dbReference>
<sequence>MASIWKHPRSRYWSACFTDASGRQRKRSTKETDRKKALKIAEAWEKEYRVTRTEEQTRKVFAEIRREIHGETTLDQSIEQYLQEWLTSKKKEISGATWSKYEYAVRHFCDWLGETREKDLSALTPALIRRWRDALAEKLAAKTVNNALKVLGVALGQAESSEQIERNPVSKVNSLKLDTVTRPTFTLPQLKRILSVAKGEWYGMTLAGLYTGQRLRDIATLTWGSVDREREELTLITSKTGRTVGIPIASPLMDYLRKEPTPIDGGVPVFPDAYRTVVEQDRTGTLSNQFYGILVNAGLAKPRSKKSTGTGHSGPRERGGLSFHCLRHTATSLLKNAGVSEAVAMDIIGHDSKAISTLYTHIEVDAKRQAISKLPDVTSGSLSSGQQ</sequence>
<evidence type="ECO:0000256" key="2">
    <source>
        <dbReference type="ARBA" id="ARBA00022908"/>
    </source>
</evidence>
<feature type="domain" description="Core-binding (CB)" evidence="8">
    <location>
        <begin position="72"/>
        <end position="159"/>
    </location>
</feature>
<dbReference type="SUPFAM" id="SSF56349">
    <property type="entry name" value="DNA breaking-rejoining enzymes"/>
    <property type="match status" value="1"/>
</dbReference>
<keyword evidence="4" id="KW-0233">DNA recombination</keyword>
<keyword evidence="2" id="KW-0229">DNA integration</keyword>
<evidence type="ECO:0000259" key="8">
    <source>
        <dbReference type="PROSITE" id="PS51900"/>
    </source>
</evidence>
<dbReference type="AlphaFoldDB" id="A0A842HD52"/>
<dbReference type="GO" id="GO:0015074">
    <property type="term" value="P:DNA integration"/>
    <property type="evidence" value="ECO:0007669"/>
    <property type="project" value="UniProtKB-KW"/>
</dbReference>
<dbReference type="PANTHER" id="PTHR30349">
    <property type="entry name" value="PHAGE INTEGRASE-RELATED"/>
    <property type="match status" value="1"/>
</dbReference>